<reference evidence="1" key="1">
    <citation type="journal article" date="2020" name="Stud. Mycol.">
        <title>101 Dothideomycetes genomes: a test case for predicting lifestyles and emergence of pathogens.</title>
        <authorList>
            <person name="Haridas S."/>
            <person name="Albert R."/>
            <person name="Binder M."/>
            <person name="Bloem J."/>
            <person name="Labutti K."/>
            <person name="Salamov A."/>
            <person name="Andreopoulos B."/>
            <person name="Baker S."/>
            <person name="Barry K."/>
            <person name="Bills G."/>
            <person name="Bluhm B."/>
            <person name="Cannon C."/>
            <person name="Castanera R."/>
            <person name="Culley D."/>
            <person name="Daum C."/>
            <person name="Ezra D."/>
            <person name="Gonzalez J."/>
            <person name="Henrissat B."/>
            <person name="Kuo A."/>
            <person name="Liang C."/>
            <person name="Lipzen A."/>
            <person name="Lutzoni F."/>
            <person name="Magnuson J."/>
            <person name="Mondo S."/>
            <person name="Nolan M."/>
            <person name="Ohm R."/>
            <person name="Pangilinan J."/>
            <person name="Park H.-J."/>
            <person name="Ramirez L."/>
            <person name="Alfaro M."/>
            <person name="Sun H."/>
            <person name="Tritt A."/>
            <person name="Yoshinaga Y."/>
            <person name="Zwiers L.-H."/>
            <person name="Turgeon B."/>
            <person name="Goodwin S."/>
            <person name="Spatafora J."/>
            <person name="Crous P."/>
            <person name="Grigoriev I."/>
        </authorList>
    </citation>
    <scope>NUCLEOTIDE SEQUENCE</scope>
    <source>
        <strain evidence="1">CBS 525.71</strain>
    </source>
</reference>
<proteinExistence type="predicted"/>
<evidence type="ECO:0000313" key="2">
    <source>
        <dbReference type="Proteomes" id="UP000799754"/>
    </source>
</evidence>
<dbReference type="EMBL" id="MU006733">
    <property type="protein sequence ID" value="KAF2624092.1"/>
    <property type="molecule type" value="Genomic_DNA"/>
</dbReference>
<comment type="caution">
    <text evidence="1">The sequence shown here is derived from an EMBL/GenBank/DDBJ whole genome shotgun (WGS) entry which is preliminary data.</text>
</comment>
<keyword evidence="2" id="KW-1185">Reference proteome</keyword>
<accession>A0ACB6RQV1</accession>
<evidence type="ECO:0000313" key="1">
    <source>
        <dbReference type="EMBL" id="KAF2624092.1"/>
    </source>
</evidence>
<name>A0ACB6RQV1_9PLEO</name>
<dbReference type="Proteomes" id="UP000799754">
    <property type="component" value="Unassembled WGS sequence"/>
</dbReference>
<sequence>MPKTDHPLTDLDCLSFDCYGTLVDWEGGIYQALAPLYTQLPDDHPIRHDRLSLLRAFIKNEGIIESANPTILYKEVLAQTYGRLAEELGVAAPRTNKAKFGSGVGDWPIYPDTADALKRLQEHFKLDIGSYKPDARNFDYLITHCEEDLGVERRKIIHVAQALYHDHVPATAAGLANAWIERGEDMPSAIGGKPEDLEHRIFFLWRFKNMGEMADTFQVLYDKVKPQ</sequence>
<gene>
    <name evidence="1" type="ORF">BU25DRAFT_433862</name>
</gene>
<organism evidence="1 2">
    <name type="scientific">Macroventuria anomochaeta</name>
    <dbReference type="NCBI Taxonomy" id="301207"/>
    <lineage>
        <taxon>Eukaryota</taxon>
        <taxon>Fungi</taxon>
        <taxon>Dikarya</taxon>
        <taxon>Ascomycota</taxon>
        <taxon>Pezizomycotina</taxon>
        <taxon>Dothideomycetes</taxon>
        <taxon>Pleosporomycetidae</taxon>
        <taxon>Pleosporales</taxon>
        <taxon>Pleosporineae</taxon>
        <taxon>Didymellaceae</taxon>
        <taxon>Macroventuria</taxon>
    </lineage>
</organism>
<protein>
    <submittedName>
        <fullName evidence="1">HAD-like protein</fullName>
    </submittedName>
</protein>